<evidence type="ECO:0000256" key="5">
    <source>
        <dbReference type="ARBA" id="ARBA00022801"/>
    </source>
</evidence>
<comment type="similarity">
    <text evidence="2 8">Belongs to the PHP hydrolase family. HisK subfamily.</text>
</comment>
<feature type="domain" description="PHP" evidence="9">
    <location>
        <begin position="7"/>
        <end position="200"/>
    </location>
</feature>
<evidence type="ECO:0000256" key="2">
    <source>
        <dbReference type="ARBA" id="ARBA00009152"/>
    </source>
</evidence>
<evidence type="ECO:0000256" key="3">
    <source>
        <dbReference type="ARBA" id="ARBA00013085"/>
    </source>
</evidence>
<keyword evidence="5 8" id="KW-0378">Hydrolase</keyword>
<evidence type="ECO:0000313" key="11">
    <source>
        <dbReference type="Proteomes" id="UP000732377"/>
    </source>
</evidence>
<dbReference type="CDD" id="cd12110">
    <property type="entry name" value="PHP_HisPPase_Hisj_like"/>
    <property type="match status" value="1"/>
</dbReference>
<proteinExistence type="inferred from homology"/>
<comment type="pathway">
    <text evidence="1 8">Amino-acid biosynthesis; L-histidine biosynthesis; L-histidine from 5-phospho-alpha-D-ribose 1-diphosphate: step 8/9.</text>
</comment>
<keyword evidence="4 8" id="KW-0028">Amino-acid biosynthesis</keyword>
<dbReference type="Gene3D" id="3.20.20.140">
    <property type="entry name" value="Metal-dependent hydrolases"/>
    <property type="match status" value="1"/>
</dbReference>
<evidence type="ECO:0000313" key="10">
    <source>
        <dbReference type="EMBL" id="MBY6277950.1"/>
    </source>
</evidence>
<dbReference type="PANTHER" id="PTHR21039:SF0">
    <property type="entry name" value="HISTIDINOL-PHOSPHATASE"/>
    <property type="match status" value="1"/>
</dbReference>
<dbReference type="NCBIfam" id="TIGR01856">
    <property type="entry name" value="hisJ_fam"/>
    <property type="match status" value="1"/>
</dbReference>
<dbReference type="RefSeq" id="WP_273381364.1">
    <property type="nucleotide sequence ID" value="NZ_PIUK01000289.1"/>
</dbReference>
<name>A0A953I5D8_SYMTR</name>
<protein>
    <recommendedName>
        <fullName evidence="3 8">Histidinol-phosphatase</fullName>
        <shortName evidence="8">HolPase</shortName>
        <ecNumber evidence="3 8">3.1.3.15</ecNumber>
    </recommendedName>
</protein>
<dbReference type="InterPro" id="IPR010140">
    <property type="entry name" value="Histidinol_P_phosphatase_HisJ"/>
</dbReference>
<sequence>MLNRLADYHMHTVRCGHAVGAMEAYVETAIARGLGEIGFSDHVPMYWLPEERRDPTGAMAMEELEAYVSDVLRLRERYPEIPIRLGLEADFIPGHEEELVRLLEPYPWDYVIGSVHFLDDWNFDHPDLVHRYAEWDIDVLYDRFFALERAAAESGLFDILAHIDLIKKFGHRPRRDQSEAYAALADAIARSGAAIELSTAGLRKPVGEYYPAPALLKACCARGIPVVISSDAHAPEEVGWGFAEARALALEVGFTHTARFAGRRRQMVPLS</sequence>
<dbReference type="NCBIfam" id="NF005596">
    <property type="entry name" value="PRK07328.1"/>
    <property type="match status" value="1"/>
</dbReference>
<gene>
    <name evidence="10" type="ORF">CWE10_17490</name>
</gene>
<comment type="caution">
    <text evidence="10">The sequence shown here is derived from an EMBL/GenBank/DDBJ whole genome shotgun (WGS) entry which is preliminary data.</text>
</comment>
<dbReference type="GO" id="GO:0000105">
    <property type="term" value="P:L-histidine biosynthetic process"/>
    <property type="evidence" value="ECO:0007669"/>
    <property type="project" value="UniProtKB-UniRule"/>
</dbReference>
<evidence type="ECO:0000256" key="7">
    <source>
        <dbReference type="ARBA" id="ARBA00049158"/>
    </source>
</evidence>
<dbReference type="InterPro" id="IPR016195">
    <property type="entry name" value="Pol/histidinol_Pase-like"/>
</dbReference>
<dbReference type="EMBL" id="PIUK01000289">
    <property type="protein sequence ID" value="MBY6277950.1"/>
    <property type="molecule type" value="Genomic_DNA"/>
</dbReference>
<dbReference type="EC" id="3.1.3.15" evidence="3 8"/>
<evidence type="ECO:0000256" key="4">
    <source>
        <dbReference type="ARBA" id="ARBA00022605"/>
    </source>
</evidence>
<dbReference type="Proteomes" id="UP000732377">
    <property type="component" value="Unassembled WGS sequence"/>
</dbReference>
<dbReference type="GO" id="GO:0005737">
    <property type="term" value="C:cytoplasm"/>
    <property type="evidence" value="ECO:0007669"/>
    <property type="project" value="TreeGrafter"/>
</dbReference>
<evidence type="ECO:0000256" key="6">
    <source>
        <dbReference type="ARBA" id="ARBA00023102"/>
    </source>
</evidence>
<comment type="catalytic activity">
    <reaction evidence="7 8">
        <text>L-histidinol phosphate + H2O = L-histidinol + phosphate</text>
        <dbReference type="Rhea" id="RHEA:14465"/>
        <dbReference type="ChEBI" id="CHEBI:15377"/>
        <dbReference type="ChEBI" id="CHEBI:43474"/>
        <dbReference type="ChEBI" id="CHEBI:57699"/>
        <dbReference type="ChEBI" id="CHEBI:57980"/>
        <dbReference type="EC" id="3.1.3.15"/>
    </reaction>
</comment>
<dbReference type="Pfam" id="PF02811">
    <property type="entry name" value="PHP"/>
    <property type="match status" value="1"/>
</dbReference>
<dbReference type="AlphaFoldDB" id="A0A953I5D8"/>
<evidence type="ECO:0000259" key="9">
    <source>
        <dbReference type="Pfam" id="PF02811"/>
    </source>
</evidence>
<dbReference type="InterPro" id="IPR004013">
    <property type="entry name" value="PHP_dom"/>
</dbReference>
<reference evidence="10" key="1">
    <citation type="submission" date="2017-11" db="EMBL/GenBank/DDBJ databases">
        <title>Three new genomes from thermophilic consortium.</title>
        <authorList>
            <person name="Quaggio R."/>
            <person name="Amgarten D."/>
            <person name="Setubal J.C."/>
        </authorList>
    </citation>
    <scope>NUCLEOTIDE SEQUENCE</scope>
    <source>
        <strain evidence="10">ZCTH01-B2</strain>
    </source>
</reference>
<dbReference type="PANTHER" id="PTHR21039">
    <property type="entry name" value="HISTIDINOL PHOSPHATASE-RELATED"/>
    <property type="match status" value="1"/>
</dbReference>
<evidence type="ECO:0000256" key="8">
    <source>
        <dbReference type="RuleBase" id="RU366003"/>
    </source>
</evidence>
<keyword evidence="6 8" id="KW-0368">Histidine biosynthesis</keyword>
<dbReference type="GO" id="GO:0004401">
    <property type="term" value="F:histidinol-phosphatase activity"/>
    <property type="evidence" value="ECO:0007669"/>
    <property type="project" value="UniProtKB-UniRule"/>
</dbReference>
<evidence type="ECO:0000256" key="1">
    <source>
        <dbReference type="ARBA" id="ARBA00004970"/>
    </source>
</evidence>
<dbReference type="SUPFAM" id="SSF89550">
    <property type="entry name" value="PHP domain-like"/>
    <property type="match status" value="1"/>
</dbReference>
<accession>A0A953I5D8</accession>
<organism evidence="10 11">
    <name type="scientific">Symbiobacterium thermophilum</name>
    <dbReference type="NCBI Taxonomy" id="2734"/>
    <lineage>
        <taxon>Bacteria</taxon>
        <taxon>Bacillati</taxon>
        <taxon>Bacillota</taxon>
        <taxon>Clostridia</taxon>
        <taxon>Eubacteriales</taxon>
        <taxon>Symbiobacteriaceae</taxon>
        <taxon>Symbiobacterium</taxon>
    </lineage>
</organism>